<name>A0ABY7NCE8_9MICO</name>
<dbReference type="Gene3D" id="3.90.220.20">
    <property type="entry name" value="DNA methylase specificity domains"/>
    <property type="match status" value="2"/>
</dbReference>
<dbReference type="SUPFAM" id="SSF116734">
    <property type="entry name" value="DNA methylase specificity domain"/>
    <property type="match status" value="2"/>
</dbReference>
<keyword evidence="5" id="KW-0255">Endonuclease</keyword>
<gene>
    <name evidence="5" type="ORF">KIV56_00955</name>
</gene>
<dbReference type="Proteomes" id="UP001212421">
    <property type="component" value="Chromosome"/>
</dbReference>
<keyword evidence="6" id="KW-1185">Reference proteome</keyword>
<dbReference type="PANTHER" id="PTHR30408">
    <property type="entry name" value="TYPE-1 RESTRICTION ENZYME ECOKI SPECIFICITY PROTEIN"/>
    <property type="match status" value="1"/>
</dbReference>
<keyword evidence="5" id="KW-0540">Nuclease</keyword>
<feature type="domain" description="Type I restriction modification DNA specificity" evidence="4">
    <location>
        <begin position="199"/>
        <end position="310"/>
    </location>
</feature>
<evidence type="ECO:0000259" key="4">
    <source>
        <dbReference type="Pfam" id="PF01420"/>
    </source>
</evidence>
<accession>A0ABY7NCE8</accession>
<reference evidence="5 6" key="1">
    <citation type="submission" date="2021-05" db="EMBL/GenBank/DDBJ databases">
        <authorList>
            <person name="Kumar R."/>
            <person name="Kumar A."/>
            <person name="Mukhia S."/>
        </authorList>
    </citation>
    <scope>NUCLEOTIDE SEQUENCE [LARGE SCALE GENOMIC DNA]</scope>
    <source>
        <strain evidence="5 6">ERMR7:08</strain>
    </source>
</reference>
<evidence type="ECO:0000256" key="2">
    <source>
        <dbReference type="ARBA" id="ARBA00022747"/>
    </source>
</evidence>
<protein>
    <submittedName>
        <fullName evidence="5">Restriction endonuclease subunit S</fullName>
        <ecNumber evidence="5">3.1.21.-</ecNumber>
    </submittedName>
</protein>
<dbReference type="PANTHER" id="PTHR30408:SF12">
    <property type="entry name" value="TYPE I RESTRICTION ENZYME MJAVIII SPECIFICITY SUBUNIT"/>
    <property type="match status" value="1"/>
</dbReference>
<evidence type="ECO:0000313" key="6">
    <source>
        <dbReference type="Proteomes" id="UP001212421"/>
    </source>
</evidence>
<dbReference type="RefSeq" id="WP_281534817.1">
    <property type="nucleotide sequence ID" value="NZ_CP075584.1"/>
</dbReference>
<keyword evidence="2" id="KW-0680">Restriction system</keyword>
<comment type="similarity">
    <text evidence="1">Belongs to the type-I restriction system S methylase family.</text>
</comment>
<evidence type="ECO:0000256" key="1">
    <source>
        <dbReference type="ARBA" id="ARBA00010923"/>
    </source>
</evidence>
<keyword evidence="3" id="KW-0238">DNA-binding</keyword>
<dbReference type="GO" id="GO:0016787">
    <property type="term" value="F:hydrolase activity"/>
    <property type="evidence" value="ECO:0007669"/>
    <property type="project" value="UniProtKB-KW"/>
</dbReference>
<keyword evidence="5" id="KW-0378">Hydrolase</keyword>
<organism evidence="5 6">
    <name type="scientific">Cryobacterium breve</name>
    <dbReference type="NCBI Taxonomy" id="1259258"/>
    <lineage>
        <taxon>Bacteria</taxon>
        <taxon>Bacillati</taxon>
        <taxon>Actinomycetota</taxon>
        <taxon>Actinomycetes</taxon>
        <taxon>Micrococcales</taxon>
        <taxon>Microbacteriaceae</taxon>
        <taxon>Cryobacterium</taxon>
    </lineage>
</organism>
<sequence>MGINTVFQTGDTLFGKLRPNLRKVARADFSGYCSTEILVLRARTGVDAGYLSHVLRSESVLGFAAATAFGTKMPRTSWSLVGAQEVFTPRFETQRRISEILDAIDEKIKWSDLVVQKLCALREGIVSGELAGGAAETSLADASVKITDGTHQSVVLDDSGSIPFLYVSSIRDGRIHWSTTGRISDATYRRISPGREAVNGMVLYTAVGSFGHAAAVDVEYPFAFQRHIACIYPDFRIARGTYLSIYLNSEFGRKQSEVFAVGNAQKTVSLSSLSKFKIWLPTIPEQDLIVERIHALDQRIEHERAVMTKLESLRIGMTSDLIAGHIPLPIGASD</sequence>
<proteinExistence type="inferred from homology"/>
<dbReference type="InterPro" id="IPR044946">
    <property type="entry name" value="Restrct_endonuc_typeI_TRD_sf"/>
</dbReference>
<dbReference type="InterPro" id="IPR000055">
    <property type="entry name" value="Restrct_endonuc_typeI_TRD"/>
</dbReference>
<dbReference type="EMBL" id="CP075584">
    <property type="protein sequence ID" value="WBM80190.1"/>
    <property type="molecule type" value="Genomic_DNA"/>
</dbReference>
<dbReference type="InterPro" id="IPR052021">
    <property type="entry name" value="Type-I_RS_S_subunit"/>
</dbReference>
<evidence type="ECO:0000256" key="3">
    <source>
        <dbReference type="ARBA" id="ARBA00023125"/>
    </source>
</evidence>
<evidence type="ECO:0000313" key="5">
    <source>
        <dbReference type="EMBL" id="WBM80190.1"/>
    </source>
</evidence>
<dbReference type="EC" id="3.1.21.-" evidence="5"/>
<dbReference type="GO" id="GO:0004519">
    <property type="term" value="F:endonuclease activity"/>
    <property type="evidence" value="ECO:0007669"/>
    <property type="project" value="UniProtKB-KW"/>
</dbReference>
<dbReference type="Pfam" id="PF01420">
    <property type="entry name" value="Methylase_S"/>
    <property type="match status" value="1"/>
</dbReference>